<organism evidence="2 3">
    <name type="scientific">Caenorhabditis tropicalis</name>
    <dbReference type="NCBI Taxonomy" id="1561998"/>
    <lineage>
        <taxon>Eukaryota</taxon>
        <taxon>Metazoa</taxon>
        <taxon>Ecdysozoa</taxon>
        <taxon>Nematoda</taxon>
        <taxon>Chromadorea</taxon>
        <taxon>Rhabditida</taxon>
        <taxon>Rhabditina</taxon>
        <taxon>Rhabditomorpha</taxon>
        <taxon>Rhabditoidea</taxon>
        <taxon>Rhabditidae</taxon>
        <taxon>Peloderinae</taxon>
        <taxon>Caenorhabditis</taxon>
    </lineage>
</organism>
<dbReference type="AlphaFoldDB" id="A0A1I7UES8"/>
<dbReference type="WBParaSite" id="Csp11.Scaffold629.g8589.t2">
    <property type="protein sequence ID" value="Csp11.Scaffold629.g8589.t2"/>
    <property type="gene ID" value="Csp11.Scaffold629.g8589"/>
</dbReference>
<keyword evidence="2" id="KW-1185">Reference proteome</keyword>
<feature type="compositionally biased region" description="Low complexity" evidence="1">
    <location>
        <begin position="1"/>
        <end position="13"/>
    </location>
</feature>
<evidence type="ECO:0000256" key="1">
    <source>
        <dbReference type="SAM" id="MobiDB-lite"/>
    </source>
</evidence>
<sequence length="401" mass="45245">MSSDNSQMASSSNEPPQVASTQARDEIPRKPVSARAIESSLPPDTVQNSISSETNLRIETVDEQSVEVIKLLIKLLEKMLFQQRQKVDPDAITIEEVTADSIQELRIVNDQIRDFNEGEEFYLVVSESPKLSAFAELDGEKIGSVSCIETVVPGYEYKQLLIISLGVVNKHEVLKPTINTLLLEQAIRMAEATNDIQMVSYYCPNENTLTMDMMKRVGFRLWKPTENFKIDLVGNVQYFYKPIVKNLPKCESVDIDFDDYQEAISTDGEGGAAEASESDVMVHRDSNMRSIDLDKLERLKRSLCISHISPITVFAAKRLHASLFPTADEKIERLYENKFYCPELTCLAFFDYVLCGSITCEKANNDSAERLFKRFCFKRCGGLSEGYGDYQGQMFCKSTGN</sequence>
<reference evidence="3" key="1">
    <citation type="submission" date="2016-11" db="UniProtKB">
        <authorList>
            <consortium name="WormBaseParasite"/>
        </authorList>
    </citation>
    <scope>IDENTIFICATION</scope>
</reference>
<proteinExistence type="predicted"/>
<feature type="region of interest" description="Disordered" evidence="1">
    <location>
        <begin position="1"/>
        <end position="48"/>
    </location>
</feature>
<dbReference type="Gene3D" id="3.40.630.30">
    <property type="match status" value="1"/>
</dbReference>
<protein>
    <submittedName>
        <fullName evidence="3">N-acetyltransferase domain-containing protein</fullName>
    </submittedName>
</protein>
<accession>A0A1I7UES8</accession>
<dbReference type="Proteomes" id="UP000095282">
    <property type="component" value="Unplaced"/>
</dbReference>
<evidence type="ECO:0000313" key="2">
    <source>
        <dbReference type="Proteomes" id="UP000095282"/>
    </source>
</evidence>
<name>A0A1I7UES8_9PELO</name>
<evidence type="ECO:0000313" key="3">
    <source>
        <dbReference type="WBParaSite" id="Csp11.Scaffold629.g8589.t2"/>
    </source>
</evidence>